<evidence type="ECO:0000256" key="2">
    <source>
        <dbReference type="ARBA" id="ARBA00022692"/>
    </source>
</evidence>
<evidence type="ECO:0000256" key="3">
    <source>
        <dbReference type="ARBA" id="ARBA00022989"/>
    </source>
</evidence>
<dbReference type="AlphaFoldDB" id="A0A9Q0JF69"/>
<comment type="caution">
    <text evidence="6">The sequence shown here is derived from an EMBL/GenBank/DDBJ whole genome shotgun (WGS) entry which is preliminary data.</text>
</comment>
<comment type="similarity">
    <text evidence="5">Belongs to the BI1 family.</text>
</comment>
<comment type="subcellular location">
    <subcellularLocation>
        <location evidence="1">Membrane</location>
        <topology evidence="1">Multi-pass membrane protein</topology>
    </subcellularLocation>
</comment>
<proteinExistence type="inferred from homology"/>
<organism evidence="6 7">
    <name type="scientific">Turnera subulata</name>
    <dbReference type="NCBI Taxonomy" id="218843"/>
    <lineage>
        <taxon>Eukaryota</taxon>
        <taxon>Viridiplantae</taxon>
        <taxon>Streptophyta</taxon>
        <taxon>Embryophyta</taxon>
        <taxon>Tracheophyta</taxon>
        <taxon>Spermatophyta</taxon>
        <taxon>Magnoliopsida</taxon>
        <taxon>eudicotyledons</taxon>
        <taxon>Gunneridae</taxon>
        <taxon>Pentapetalae</taxon>
        <taxon>rosids</taxon>
        <taxon>fabids</taxon>
        <taxon>Malpighiales</taxon>
        <taxon>Passifloraceae</taxon>
        <taxon>Turnera</taxon>
    </lineage>
</organism>
<dbReference type="Pfam" id="PF01027">
    <property type="entry name" value="Bax1-I"/>
    <property type="match status" value="1"/>
</dbReference>
<evidence type="ECO:0000256" key="4">
    <source>
        <dbReference type="ARBA" id="ARBA00023136"/>
    </source>
</evidence>
<gene>
    <name evidence="6" type="primary">LFG2_3</name>
    <name evidence="6" type="ORF">Tsubulata_046859</name>
</gene>
<feature type="non-terminal residue" evidence="6">
    <location>
        <position position="139"/>
    </location>
</feature>
<comment type="caution">
    <text evidence="5">Lacks conserved residue(s) required for the propagation of feature annotation.</text>
</comment>
<evidence type="ECO:0000313" key="7">
    <source>
        <dbReference type="Proteomes" id="UP001141552"/>
    </source>
</evidence>
<dbReference type="OrthoDB" id="7933078at2759"/>
<feature type="transmembrane region" description="Helical" evidence="5">
    <location>
        <begin position="51"/>
        <end position="75"/>
    </location>
</feature>
<evidence type="ECO:0000256" key="5">
    <source>
        <dbReference type="RuleBase" id="RU004379"/>
    </source>
</evidence>
<sequence>YNLPPLNYLLLGIFTAALGFLVILESAILTLVAFVSLTLYTFWAASRGHDFSFLGPFLAVSFIALLLFGLIQIFFPLGKISVIYGCLGTIIFCGYIIYDTDNLIKRFAHDEYIWAAVSLYLDITNLFLCILNICGECES</sequence>
<dbReference type="EMBL" id="JAKUCV010003309">
    <property type="protein sequence ID" value="KAJ4839473.1"/>
    <property type="molecule type" value="Genomic_DNA"/>
</dbReference>
<reference evidence="6" key="2">
    <citation type="journal article" date="2023" name="Plants (Basel)">
        <title>Annotation of the Turnera subulata (Passifloraceae) Draft Genome Reveals the S-Locus Evolved after the Divergence of Turneroideae from Passifloroideae in a Stepwise Manner.</title>
        <authorList>
            <person name="Henning P.M."/>
            <person name="Roalson E.H."/>
            <person name="Mir W."/>
            <person name="McCubbin A.G."/>
            <person name="Shore J.S."/>
        </authorList>
    </citation>
    <scope>NUCLEOTIDE SEQUENCE</scope>
    <source>
        <strain evidence="6">F60SS</strain>
    </source>
</reference>
<keyword evidence="7" id="KW-1185">Reference proteome</keyword>
<keyword evidence="2 5" id="KW-0812">Transmembrane</keyword>
<evidence type="ECO:0000256" key="1">
    <source>
        <dbReference type="ARBA" id="ARBA00004141"/>
    </source>
</evidence>
<dbReference type="GO" id="GO:0016020">
    <property type="term" value="C:membrane"/>
    <property type="evidence" value="ECO:0007669"/>
    <property type="project" value="UniProtKB-SubCell"/>
</dbReference>
<dbReference type="InterPro" id="IPR006214">
    <property type="entry name" value="Bax_inhibitor_1-related"/>
</dbReference>
<evidence type="ECO:0000313" key="6">
    <source>
        <dbReference type="EMBL" id="KAJ4839473.1"/>
    </source>
</evidence>
<feature type="transmembrane region" description="Helical" evidence="5">
    <location>
        <begin position="112"/>
        <end position="133"/>
    </location>
</feature>
<feature type="transmembrane region" description="Helical" evidence="5">
    <location>
        <begin position="6"/>
        <end position="39"/>
    </location>
</feature>
<dbReference type="PANTHER" id="PTHR23291">
    <property type="entry name" value="BAX INHIBITOR-RELATED"/>
    <property type="match status" value="1"/>
</dbReference>
<keyword evidence="4 5" id="KW-0472">Membrane</keyword>
<accession>A0A9Q0JF69</accession>
<protein>
    <submittedName>
        <fullName evidence="6">Protein LIFEGUARD 2</fullName>
    </submittedName>
</protein>
<feature type="transmembrane region" description="Helical" evidence="5">
    <location>
        <begin position="81"/>
        <end position="100"/>
    </location>
</feature>
<name>A0A9Q0JF69_9ROSI</name>
<dbReference type="PANTHER" id="PTHR23291:SF107">
    <property type="entry name" value="PROTEIN LIFEGUARD 2"/>
    <property type="match status" value="1"/>
</dbReference>
<keyword evidence="3 5" id="KW-1133">Transmembrane helix</keyword>
<reference evidence="6" key="1">
    <citation type="submission" date="2022-02" db="EMBL/GenBank/DDBJ databases">
        <authorList>
            <person name="Henning P.M."/>
            <person name="McCubbin A.G."/>
            <person name="Shore J.S."/>
        </authorList>
    </citation>
    <scope>NUCLEOTIDE SEQUENCE</scope>
    <source>
        <strain evidence="6">F60SS</strain>
        <tissue evidence="6">Leaves</tissue>
    </source>
</reference>
<dbReference type="Proteomes" id="UP001141552">
    <property type="component" value="Unassembled WGS sequence"/>
</dbReference>